<evidence type="ECO:0000313" key="4">
    <source>
        <dbReference type="EMBL" id="SDA61801.1"/>
    </source>
</evidence>
<dbReference type="InterPro" id="IPR035873">
    <property type="entry name" value="PhpC"/>
</dbReference>
<organism evidence="4 5">
    <name type="scientific">Methanobrevibacter millerae</name>
    <dbReference type="NCBI Taxonomy" id="230361"/>
    <lineage>
        <taxon>Archaea</taxon>
        <taxon>Methanobacteriati</taxon>
        <taxon>Methanobacteriota</taxon>
        <taxon>Methanomada group</taxon>
        <taxon>Methanobacteria</taxon>
        <taxon>Methanobacteriales</taxon>
        <taxon>Methanobacteriaceae</taxon>
        <taxon>Methanobrevibacter</taxon>
    </lineage>
</organism>
<dbReference type="GO" id="GO:0046872">
    <property type="term" value="F:metal ion binding"/>
    <property type="evidence" value="ECO:0007669"/>
    <property type="project" value="InterPro"/>
</dbReference>
<dbReference type="InterPro" id="IPR039697">
    <property type="entry name" value="Alcohol_dehydrogenase_Fe"/>
</dbReference>
<feature type="domain" description="Fe-containing alcohol dehydrogenase-like C-terminal" evidence="3">
    <location>
        <begin position="176"/>
        <end position="357"/>
    </location>
</feature>
<keyword evidence="5" id="KW-1185">Reference proteome</keyword>
<reference evidence="4 5" key="1">
    <citation type="submission" date="2016-10" db="EMBL/GenBank/DDBJ databases">
        <authorList>
            <person name="Varghese N."/>
            <person name="Submissions S."/>
        </authorList>
    </citation>
    <scope>NUCLEOTIDE SEQUENCE [LARGE SCALE GENOMIC DNA]</scope>
    <source>
        <strain evidence="4 5">DSM 16643</strain>
    </source>
</reference>
<dbReference type="GO" id="GO:0017000">
    <property type="term" value="P:antibiotic biosynthetic process"/>
    <property type="evidence" value="ECO:0007669"/>
    <property type="project" value="InterPro"/>
</dbReference>
<evidence type="ECO:0000259" key="2">
    <source>
        <dbReference type="Pfam" id="PF00465"/>
    </source>
</evidence>
<sequence length="359" mass="40954">MDWVYNVPIKFFDYDLNQFKDRLNNFNENILFIGSKRVINTFELDVSNFQVIDESISNPDIHLLEKVLDKIKKPDLIIAIGGGSSIDLAKAISALYDFKENDILNLIKNKIYLDNTKHIPIIAVPTTAGTGSECTKWATIWDFDDCKKYSIDADFLYPTESWLIPELTLTMDEDMTLATGLDALSHAMESYWSVPSNVYTRVLARCSISIIHRYLPLALNDLNNLEYRKQMLMGSFFAGLAFSNTRTTACHSISYPLTMMFGINHGFAAAITLFEVLSRNWEFVKEKDLFLDAWDADDLIDIKEWLDDVSQNKLHLSNFGVKKEDIPTIVEEATTGGRMDNNPIVFDKTEIKNILLNNL</sequence>
<feature type="domain" description="Alcohol dehydrogenase iron-type/glycerol dehydrogenase GldA" evidence="2">
    <location>
        <begin position="16"/>
        <end position="159"/>
    </location>
</feature>
<gene>
    <name evidence="4" type="ORF">SAMN02910315_01714</name>
</gene>
<dbReference type="EMBL" id="FMXB01000013">
    <property type="protein sequence ID" value="SDA61801.1"/>
    <property type="molecule type" value="Genomic_DNA"/>
</dbReference>
<dbReference type="SUPFAM" id="SSF56796">
    <property type="entry name" value="Dehydroquinate synthase-like"/>
    <property type="match status" value="1"/>
</dbReference>
<name>A0A1G5WUG1_9EURY</name>
<accession>A0A1G5WUG1</accession>
<dbReference type="AlphaFoldDB" id="A0A1G5WUG1"/>
<evidence type="ECO:0000256" key="1">
    <source>
        <dbReference type="ARBA" id="ARBA00023002"/>
    </source>
</evidence>
<dbReference type="CDD" id="cd08182">
    <property type="entry name" value="HEPD"/>
    <property type="match status" value="1"/>
</dbReference>
<dbReference type="InterPro" id="IPR056798">
    <property type="entry name" value="ADH_Fe_C"/>
</dbReference>
<dbReference type="Proteomes" id="UP000323439">
    <property type="component" value="Unassembled WGS sequence"/>
</dbReference>
<dbReference type="GO" id="GO:0004022">
    <property type="term" value="F:alcohol dehydrogenase (NAD+) activity"/>
    <property type="evidence" value="ECO:0007669"/>
    <property type="project" value="TreeGrafter"/>
</dbReference>
<proteinExistence type="predicted"/>
<dbReference type="Pfam" id="PF25137">
    <property type="entry name" value="ADH_Fe_C"/>
    <property type="match status" value="1"/>
</dbReference>
<dbReference type="PANTHER" id="PTHR11496:SF103">
    <property type="entry name" value="DEHYDROGENASE, PUTATIVE-RELATED"/>
    <property type="match status" value="1"/>
</dbReference>
<evidence type="ECO:0000259" key="3">
    <source>
        <dbReference type="Pfam" id="PF25137"/>
    </source>
</evidence>
<dbReference type="Gene3D" id="1.20.1090.10">
    <property type="entry name" value="Dehydroquinate synthase-like - alpha domain"/>
    <property type="match status" value="1"/>
</dbReference>
<dbReference type="OrthoDB" id="57329at2157"/>
<evidence type="ECO:0000313" key="5">
    <source>
        <dbReference type="Proteomes" id="UP000323439"/>
    </source>
</evidence>
<dbReference type="PANTHER" id="PTHR11496">
    <property type="entry name" value="ALCOHOL DEHYDROGENASE"/>
    <property type="match status" value="1"/>
</dbReference>
<dbReference type="RefSeq" id="WP_149732240.1">
    <property type="nucleotide sequence ID" value="NZ_FMXB01000013.1"/>
</dbReference>
<dbReference type="Gene3D" id="3.40.50.1970">
    <property type="match status" value="1"/>
</dbReference>
<dbReference type="InterPro" id="IPR001670">
    <property type="entry name" value="ADH_Fe/GldA"/>
</dbReference>
<keyword evidence="1" id="KW-0560">Oxidoreductase</keyword>
<dbReference type="Pfam" id="PF00465">
    <property type="entry name" value="Fe-ADH"/>
    <property type="match status" value="1"/>
</dbReference>
<protein>
    <submittedName>
        <fullName evidence="4">Alcohol dehydrogenase, class IV</fullName>
    </submittedName>
</protein>